<gene>
    <name evidence="2" type="ORF">pipiens_019276</name>
</gene>
<dbReference type="Proteomes" id="UP001562425">
    <property type="component" value="Unassembled WGS sequence"/>
</dbReference>
<reference evidence="2 3" key="1">
    <citation type="submission" date="2024-05" db="EMBL/GenBank/DDBJ databases">
        <title>Culex pipiens pipiens assembly and annotation.</title>
        <authorList>
            <person name="Alout H."/>
            <person name="Durand T."/>
        </authorList>
    </citation>
    <scope>NUCLEOTIDE SEQUENCE [LARGE SCALE GENOMIC DNA]</scope>
    <source>
        <strain evidence="2">HA-2024</strain>
        <tissue evidence="2">Whole body</tissue>
    </source>
</reference>
<organism evidence="2 3">
    <name type="scientific">Culex pipiens pipiens</name>
    <name type="common">Northern house mosquito</name>
    <dbReference type="NCBI Taxonomy" id="38569"/>
    <lineage>
        <taxon>Eukaryota</taxon>
        <taxon>Metazoa</taxon>
        <taxon>Ecdysozoa</taxon>
        <taxon>Arthropoda</taxon>
        <taxon>Hexapoda</taxon>
        <taxon>Insecta</taxon>
        <taxon>Pterygota</taxon>
        <taxon>Neoptera</taxon>
        <taxon>Endopterygota</taxon>
        <taxon>Diptera</taxon>
        <taxon>Nematocera</taxon>
        <taxon>Culicoidea</taxon>
        <taxon>Culicidae</taxon>
        <taxon>Culicinae</taxon>
        <taxon>Culicini</taxon>
        <taxon>Culex</taxon>
        <taxon>Culex</taxon>
    </lineage>
</organism>
<dbReference type="EMBL" id="JBEHCU010001295">
    <property type="protein sequence ID" value="KAL1403631.1"/>
    <property type="molecule type" value="Genomic_DNA"/>
</dbReference>
<comment type="caution">
    <text evidence="2">The sequence shown here is derived from an EMBL/GenBank/DDBJ whole genome shotgun (WGS) entry which is preliminary data.</text>
</comment>
<sequence>MNNHHVINWGSDDRSVHLDGHQRDSPVDDSTGPISVRHSSRRVRPARPYPRHRRYADGGPRVPSTREDESCPDEVSATCPQAPAPCCTQLPGSTIWSAEDSVQDNLDKIKGIWQPGIGTEEEQRGAGPTTTCCRQENFPYAGDCQHRTANDGEQPVRARRRGSVQLRARRDGMLQPRSPVRAAQGPLSCALLFGNKDAFL</sequence>
<keyword evidence="3" id="KW-1185">Reference proteome</keyword>
<evidence type="ECO:0000313" key="3">
    <source>
        <dbReference type="Proteomes" id="UP001562425"/>
    </source>
</evidence>
<protein>
    <submittedName>
        <fullName evidence="2">Uncharacterized protein</fullName>
    </submittedName>
</protein>
<feature type="compositionally biased region" description="Basic and acidic residues" evidence="1">
    <location>
        <begin position="11"/>
        <end position="26"/>
    </location>
</feature>
<evidence type="ECO:0000256" key="1">
    <source>
        <dbReference type="SAM" id="MobiDB-lite"/>
    </source>
</evidence>
<evidence type="ECO:0000313" key="2">
    <source>
        <dbReference type="EMBL" id="KAL1403631.1"/>
    </source>
</evidence>
<name>A0ABD1DV60_CULPP</name>
<accession>A0ABD1DV60</accession>
<dbReference type="AlphaFoldDB" id="A0ABD1DV60"/>
<feature type="compositionally biased region" description="Basic residues" evidence="1">
    <location>
        <begin position="38"/>
        <end position="54"/>
    </location>
</feature>
<proteinExistence type="predicted"/>
<feature type="region of interest" description="Disordered" evidence="1">
    <location>
        <begin position="1"/>
        <end position="76"/>
    </location>
</feature>